<sequence>MIVNTSYKGSVFLFLFMKF</sequence>
<organism evidence="1">
    <name type="scientific">Rhizophora mucronata</name>
    <name type="common">Asiatic mangrove</name>
    <dbReference type="NCBI Taxonomy" id="61149"/>
    <lineage>
        <taxon>Eukaryota</taxon>
        <taxon>Viridiplantae</taxon>
        <taxon>Streptophyta</taxon>
        <taxon>Embryophyta</taxon>
        <taxon>Tracheophyta</taxon>
        <taxon>Spermatophyta</taxon>
        <taxon>Magnoliopsida</taxon>
        <taxon>eudicotyledons</taxon>
        <taxon>Gunneridae</taxon>
        <taxon>Pentapetalae</taxon>
        <taxon>rosids</taxon>
        <taxon>fabids</taxon>
        <taxon>Malpighiales</taxon>
        <taxon>Rhizophoraceae</taxon>
        <taxon>Rhizophora</taxon>
    </lineage>
</organism>
<dbReference type="EMBL" id="GGEC01084834">
    <property type="protein sequence ID" value="MBX65318.1"/>
    <property type="molecule type" value="Transcribed_RNA"/>
</dbReference>
<accession>A0A2P2QEA7</accession>
<reference evidence="1" key="1">
    <citation type="submission" date="2018-02" db="EMBL/GenBank/DDBJ databases">
        <title>Rhizophora mucronata_Transcriptome.</title>
        <authorList>
            <person name="Meera S.P."/>
            <person name="Sreeshan A."/>
            <person name="Augustine A."/>
        </authorList>
    </citation>
    <scope>NUCLEOTIDE SEQUENCE</scope>
    <source>
        <tissue evidence="1">Leaf</tissue>
    </source>
</reference>
<dbReference type="AlphaFoldDB" id="A0A2P2QEA7"/>
<protein>
    <submittedName>
        <fullName evidence="1">Uncharacterized protein</fullName>
    </submittedName>
</protein>
<evidence type="ECO:0000313" key="1">
    <source>
        <dbReference type="EMBL" id="MBX65318.1"/>
    </source>
</evidence>
<name>A0A2P2QEA7_RHIMU</name>
<proteinExistence type="predicted"/>